<sequence length="476" mass="53667">MSLESPGVLSHLTSWLTSFELQSMRALSRNLYAAVPRHTWELTVRNISSSESMSHLSTVFPNVWCLRVQDALLDEMPTIKSLVPWLNKCWKLRKLMLTRVTCISVFNLHLLAEELTMVAIRECYQVQEPAIVAPNLKTLVIEHCPMTQFHSDTSLPQLKTLSLSSRNFTALQAQHLIKVTLLGSPALESLILAGCSQLEQVLVDSTDLPSLHQLDLSTCAQLERVHVTSKMLEHLDLSCNDNLQYLVVDLEHVVDLDLSFLKSLTYLRIRSSSLRRLNLRGCNHLMPNTMSIHCPNLQFVVVQGTSIVVEDLNKTECSDKIQMGNTTSWLAQSFCPEEQTLWVAAKNGDLETLRERLARLTPETRFYAEWQDPVYGYSPLSNACRQGHLHCVEALVAYGVNCNVRDSQGNTPLHIATSCGKSEVVRLLLELSAVDYFAKTTIKGQTVLDIARQNYRTLEGRGVESIQCVEHIEKVR</sequence>
<dbReference type="Gene3D" id="3.80.10.10">
    <property type="entry name" value="Ribonuclease Inhibitor"/>
    <property type="match status" value="1"/>
</dbReference>
<keyword evidence="5" id="KW-1185">Reference proteome</keyword>
<dbReference type="InterPro" id="IPR032675">
    <property type="entry name" value="LRR_dom_sf"/>
</dbReference>
<keyword evidence="1" id="KW-0677">Repeat</keyword>
<dbReference type="InterPro" id="IPR036770">
    <property type="entry name" value="Ankyrin_rpt-contain_sf"/>
</dbReference>
<keyword evidence="2 3" id="KW-0040">ANK repeat</keyword>
<reference evidence="4 5" key="1">
    <citation type="submission" date="2018-06" db="EMBL/GenBank/DDBJ databases">
        <title>Comparative genomics of downy mildews reveals potential adaptations to biotrophy.</title>
        <authorList>
            <person name="Fletcher K."/>
            <person name="Klosterman S.J."/>
            <person name="Derevnina L."/>
            <person name="Martin F."/>
            <person name="Koike S."/>
            <person name="Reyes Chin-Wo S."/>
            <person name="Mou B."/>
            <person name="Michelmore R."/>
        </authorList>
    </citation>
    <scope>NUCLEOTIDE SEQUENCE [LARGE SCALE GENOMIC DNA]</scope>
    <source>
        <strain evidence="4 5">R14</strain>
    </source>
</reference>
<dbReference type="SUPFAM" id="SSF48403">
    <property type="entry name" value="Ankyrin repeat"/>
    <property type="match status" value="1"/>
</dbReference>
<dbReference type="STRING" id="542832.A0A3M6VDU1"/>
<evidence type="ECO:0000256" key="2">
    <source>
        <dbReference type="ARBA" id="ARBA00023043"/>
    </source>
</evidence>
<dbReference type="PANTHER" id="PTHR24171">
    <property type="entry name" value="ANKYRIN REPEAT DOMAIN-CONTAINING PROTEIN 39-RELATED"/>
    <property type="match status" value="1"/>
</dbReference>
<organism evidence="4 5">
    <name type="scientific">Peronospora effusa</name>
    <dbReference type="NCBI Taxonomy" id="542832"/>
    <lineage>
        <taxon>Eukaryota</taxon>
        <taxon>Sar</taxon>
        <taxon>Stramenopiles</taxon>
        <taxon>Oomycota</taxon>
        <taxon>Peronosporomycetes</taxon>
        <taxon>Peronosporales</taxon>
        <taxon>Peronosporaceae</taxon>
        <taxon>Peronospora</taxon>
    </lineage>
</organism>
<feature type="repeat" description="ANK" evidence="3">
    <location>
        <begin position="375"/>
        <end position="407"/>
    </location>
</feature>
<dbReference type="SMART" id="SM00248">
    <property type="entry name" value="ANK"/>
    <property type="match status" value="2"/>
</dbReference>
<dbReference type="SUPFAM" id="SSF52047">
    <property type="entry name" value="RNI-like"/>
    <property type="match status" value="1"/>
</dbReference>
<dbReference type="Gene3D" id="1.25.40.20">
    <property type="entry name" value="Ankyrin repeat-containing domain"/>
    <property type="match status" value="1"/>
</dbReference>
<comment type="caution">
    <text evidence="4">The sequence shown here is derived from an EMBL/GenBank/DDBJ whole genome shotgun (WGS) entry which is preliminary data.</text>
</comment>
<evidence type="ECO:0000313" key="4">
    <source>
        <dbReference type="EMBL" id="RMX65185.1"/>
    </source>
</evidence>
<dbReference type="PROSITE" id="PS50297">
    <property type="entry name" value="ANK_REP_REGION"/>
    <property type="match status" value="2"/>
</dbReference>
<accession>A0A3M6VDU1</accession>
<dbReference type="VEuPathDB" id="FungiDB:DD237_003250"/>
<dbReference type="EMBL" id="QLLG01000262">
    <property type="protein sequence ID" value="RMX65185.1"/>
    <property type="molecule type" value="Genomic_DNA"/>
</dbReference>
<gene>
    <name evidence="4" type="ORF">DD238_002528</name>
</gene>
<dbReference type="InterPro" id="IPR002110">
    <property type="entry name" value="Ankyrin_rpt"/>
</dbReference>
<dbReference type="Pfam" id="PF12796">
    <property type="entry name" value="Ank_2"/>
    <property type="match status" value="1"/>
</dbReference>
<protein>
    <submittedName>
        <fullName evidence="4">Uncharacterized protein</fullName>
    </submittedName>
</protein>
<evidence type="ECO:0000256" key="1">
    <source>
        <dbReference type="ARBA" id="ARBA00022737"/>
    </source>
</evidence>
<dbReference type="Proteomes" id="UP000282087">
    <property type="component" value="Unassembled WGS sequence"/>
</dbReference>
<feature type="repeat" description="ANK" evidence="3">
    <location>
        <begin position="408"/>
        <end position="433"/>
    </location>
</feature>
<proteinExistence type="predicted"/>
<name>A0A3M6VDU1_9STRA</name>
<evidence type="ECO:0000256" key="3">
    <source>
        <dbReference type="PROSITE-ProRule" id="PRU00023"/>
    </source>
</evidence>
<dbReference type="AlphaFoldDB" id="A0A3M6VDU1"/>
<evidence type="ECO:0000313" key="5">
    <source>
        <dbReference type="Proteomes" id="UP000282087"/>
    </source>
</evidence>
<dbReference type="PROSITE" id="PS50088">
    <property type="entry name" value="ANK_REPEAT"/>
    <property type="match status" value="2"/>
</dbReference>